<dbReference type="Proteomes" id="UP000316659">
    <property type="component" value="Unassembled WGS sequence"/>
</dbReference>
<evidence type="ECO:0000313" key="5">
    <source>
        <dbReference type="Proteomes" id="UP000316659"/>
    </source>
</evidence>
<protein>
    <recommendedName>
        <fullName evidence="3">HTH tetR-type domain-containing protein</fullName>
    </recommendedName>
</protein>
<dbReference type="SUPFAM" id="SSF48498">
    <property type="entry name" value="Tetracyclin repressor-like, C-terminal domain"/>
    <property type="match status" value="1"/>
</dbReference>
<comment type="caution">
    <text evidence="4">The sequence shown here is derived from an EMBL/GenBank/DDBJ whole genome shotgun (WGS) entry which is preliminary data.</text>
</comment>
<feature type="DNA-binding region" description="H-T-H motif" evidence="2">
    <location>
        <begin position="26"/>
        <end position="45"/>
    </location>
</feature>
<dbReference type="Gene3D" id="1.10.357.10">
    <property type="entry name" value="Tetracycline Repressor, domain 2"/>
    <property type="match status" value="1"/>
</dbReference>
<accession>A0A4Y4E080</accession>
<dbReference type="AlphaFoldDB" id="A0A4Y4E080"/>
<dbReference type="GO" id="GO:0003677">
    <property type="term" value="F:DNA binding"/>
    <property type="evidence" value="ECO:0007669"/>
    <property type="project" value="UniProtKB-UniRule"/>
</dbReference>
<gene>
    <name evidence="4" type="ORF">CCE02nite_14630</name>
</gene>
<keyword evidence="1 2" id="KW-0238">DNA-binding</keyword>
<proteinExistence type="predicted"/>
<evidence type="ECO:0000256" key="1">
    <source>
        <dbReference type="ARBA" id="ARBA00023125"/>
    </source>
</evidence>
<evidence type="ECO:0000259" key="3">
    <source>
        <dbReference type="PROSITE" id="PS50977"/>
    </source>
</evidence>
<dbReference type="Pfam" id="PF17940">
    <property type="entry name" value="TetR_C_31"/>
    <property type="match status" value="1"/>
</dbReference>
<dbReference type="SUPFAM" id="SSF46689">
    <property type="entry name" value="Homeodomain-like"/>
    <property type="match status" value="1"/>
</dbReference>
<dbReference type="RefSeq" id="WP_141389009.1">
    <property type="nucleotide sequence ID" value="NZ_BJNZ01000007.1"/>
</dbReference>
<organism evidence="4 5">
    <name type="scientific">Cellulosimicrobium cellulans</name>
    <name type="common">Arthrobacter luteus</name>
    <dbReference type="NCBI Taxonomy" id="1710"/>
    <lineage>
        <taxon>Bacteria</taxon>
        <taxon>Bacillati</taxon>
        <taxon>Actinomycetota</taxon>
        <taxon>Actinomycetes</taxon>
        <taxon>Micrococcales</taxon>
        <taxon>Promicromonosporaceae</taxon>
        <taxon>Cellulosimicrobium</taxon>
    </lineage>
</organism>
<dbReference type="PROSITE" id="PS50977">
    <property type="entry name" value="HTH_TETR_2"/>
    <property type="match status" value="1"/>
</dbReference>
<evidence type="ECO:0000313" key="4">
    <source>
        <dbReference type="EMBL" id="GED09464.1"/>
    </source>
</evidence>
<dbReference type="EMBL" id="BJNZ01000007">
    <property type="protein sequence ID" value="GED09464.1"/>
    <property type="molecule type" value="Genomic_DNA"/>
</dbReference>
<name>A0A4Y4E080_CELCE</name>
<dbReference type="InterPro" id="IPR001647">
    <property type="entry name" value="HTH_TetR"/>
</dbReference>
<reference evidence="4 5" key="1">
    <citation type="submission" date="2019-06" db="EMBL/GenBank/DDBJ databases">
        <title>Whole genome shotgun sequence of Cellulosimicrobium cellulans NBRC 15516.</title>
        <authorList>
            <person name="Hosoyama A."/>
            <person name="Uohara A."/>
            <person name="Ohji S."/>
            <person name="Ichikawa N."/>
        </authorList>
    </citation>
    <scope>NUCLEOTIDE SEQUENCE [LARGE SCALE GENOMIC DNA]</scope>
    <source>
        <strain evidence="4 5">NBRC 15516</strain>
    </source>
</reference>
<dbReference type="InterPro" id="IPR041583">
    <property type="entry name" value="TetR_C_31"/>
</dbReference>
<evidence type="ECO:0000256" key="2">
    <source>
        <dbReference type="PROSITE-ProRule" id="PRU00335"/>
    </source>
</evidence>
<sequence length="184" mass="19916">MTAATRERALDAAVEVLGADGVRALSHARVDQRAGLPPGSTSNWFRTRRALLAGVVDWIAERERADFDPGSMPEITGVDALVDGLCAMTEVQAGPFATRTRARYALFLELAGDAELGEPLRQQRRAFERWTERIVTAVGIVDPVPATRALMGLCDGLLLHRLTVDPGLDLRPAVERAVRAFAAS</sequence>
<dbReference type="InterPro" id="IPR036271">
    <property type="entry name" value="Tet_transcr_reg_TetR-rel_C_sf"/>
</dbReference>
<dbReference type="InterPro" id="IPR009057">
    <property type="entry name" value="Homeodomain-like_sf"/>
</dbReference>
<feature type="domain" description="HTH tetR-type" evidence="3">
    <location>
        <begin position="3"/>
        <end position="63"/>
    </location>
</feature>